<dbReference type="AlphaFoldDB" id="A0A0A0M1A8"/>
<evidence type="ECO:0000313" key="2">
    <source>
        <dbReference type="Proteomes" id="UP000029981"/>
    </source>
</evidence>
<reference evidence="1 2" key="2">
    <citation type="journal article" date="2009" name="PLoS ONE">
        <title>An integrated genetic and cytogenetic map of the cucumber genome.</title>
        <authorList>
            <person name="Ren Y."/>
            <person name="Zhang Z."/>
            <person name="Liu J."/>
            <person name="Staub J.E."/>
            <person name="Han Y."/>
            <person name="Cheng Z."/>
            <person name="Li X."/>
            <person name="Lu J."/>
            <person name="Miao H."/>
            <person name="Kang H."/>
            <person name="Xie B."/>
            <person name="Gu X."/>
            <person name="Wang X."/>
            <person name="Du Y."/>
            <person name="Jin W."/>
            <person name="Huang S."/>
        </authorList>
    </citation>
    <scope>NUCLEOTIDE SEQUENCE [LARGE SCALE GENOMIC DNA]</scope>
    <source>
        <strain evidence="2">cv. 9930</strain>
    </source>
</reference>
<protein>
    <submittedName>
        <fullName evidence="1">Uncharacterized protein</fullName>
    </submittedName>
</protein>
<name>A0A0A0M1A8_CUCSA</name>
<dbReference type="EMBL" id="CM002922">
    <property type="protein sequence ID" value="KGN66907.1"/>
    <property type="molecule type" value="Genomic_DNA"/>
</dbReference>
<keyword evidence="2" id="KW-1185">Reference proteome</keyword>
<sequence>MFIISRAPPFNLLLRFSPATIITCLLLSISRTSVEHQSCCTLHHYCVFRRPRHCCISKNPARVLFVKPTFLCLLSVETRTKANHPLSRALSRREWFPHT</sequence>
<proteinExistence type="predicted"/>
<accession>A0A0A0M1A8</accession>
<evidence type="ECO:0000313" key="1">
    <source>
        <dbReference type="EMBL" id="KGN66907.1"/>
    </source>
</evidence>
<reference evidence="1 2" key="1">
    <citation type="journal article" date="2009" name="Nat. Genet.">
        <title>The genome of the cucumber, Cucumis sativus L.</title>
        <authorList>
            <person name="Huang S."/>
            <person name="Li R."/>
            <person name="Zhang Z."/>
            <person name="Li L."/>
            <person name="Gu X."/>
            <person name="Fan W."/>
            <person name="Lucas W.J."/>
            <person name="Wang X."/>
            <person name="Xie B."/>
            <person name="Ni P."/>
            <person name="Ren Y."/>
            <person name="Zhu H."/>
            <person name="Li J."/>
            <person name="Lin K."/>
            <person name="Jin W."/>
            <person name="Fei Z."/>
            <person name="Li G."/>
            <person name="Staub J."/>
            <person name="Kilian A."/>
            <person name="van der Vossen E.A."/>
            <person name="Wu Y."/>
            <person name="Guo J."/>
            <person name="He J."/>
            <person name="Jia Z."/>
            <person name="Ren Y."/>
            <person name="Tian G."/>
            <person name="Lu Y."/>
            <person name="Ruan J."/>
            <person name="Qian W."/>
            <person name="Wang M."/>
            <person name="Huang Q."/>
            <person name="Li B."/>
            <person name="Xuan Z."/>
            <person name="Cao J."/>
            <person name="Asan"/>
            <person name="Wu Z."/>
            <person name="Zhang J."/>
            <person name="Cai Q."/>
            <person name="Bai Y."/>
            <person name="Zhao B."/>
            <person name="Han Y."/>
            <person name="Li Y."/>
            <person name="Li X."/>
            <person name="Wang S."/>
            <person name="Shi Q."/>
            <person name="Liu S."/>
            <person name="Cho W.K."/>
            <person name="Kim J.Y."/>
            <person name="Xu Y."/>
            <person name="Heller-Uszynska K."/>
            <person name="Miao H."/>
            <person name="Cheng Z."/>
            <person name="Zhang S."/>
            <person name="Wu J."/>
            <person name="Yang Y."/>
            <person name="Kang H."/>
            <person name="Li M."/>
            <person name="Liang H."/>
            <person name="Ren X."/>
            <person name="Shi Z."/>
            <person name="Wen M."/>
            <person name="Jian M."/>
            <person name="Yang H."/>
            <person name="Zhang G."/>
            <person name="Yang Z."/>
            <person name="Chen R."/>
            <person name="Liu S."/>
            <person name="Li J."/>
            <person name="Ma L."/>
            <person name="Liu H."/>
            <person name="Zhou Y."/>
            <person name="Zhao J."/>
            <person name="Fang X."/>
            <person name="Li G."/>
            <person name="Fang L."/>
            <person name="Li Y."/>
            <person name="Liu D."/>
            <person name="Zheng H."/>
            <person name="Zhang Y."/>
            <person name="Qin N."/>
            <person name="Li Z."/>
            <person name="Yang G."/>
            <person name="Yang S."/>
            <person name="Bolund L."/>
            <person name="Kristiansen K."/>
            <person name="Zheng H."/>
            <person name="Li S."/>
            <person name="Zhang X."/>
            <person name="Yang H."/>
            <person name="Wang J."/>
            <person name="Sun R."/>
            <person name="Zhang B."/>
            <person name="Jiang S."/>
            <person name="Wang J."/>
            <person name="Du Y."/>
            <person name="Li S."/>
        </authorList>
    </citation>
    <scope>NUCLEOTIDE SEQUENCE [LARGE SCALE GENOMIC DNA]</scope>
    <source>
        <strain evidence="2">cv. 9930</strain>
    </source>
</reference>
<reference evidence="1 2" key="4">
    <citation type="journal article" date="2011" name="BMC Genomics">
        <title>RNA-Seq improves annotation of protein-coding genes in the cucumber genome.</title>
        <authorList>
            <person name="Li Z."/>
            <person name="Zhang Z."/>
            <person name="Yan P."/>
            <person name="Huang S."/>
            <person name="Fei Z."/>
            <person name="Lin K."/>
        </authorList>
    </citation>
    <scope>NUCLEOTIDE SEQUENCE [LARGE SCALE GENOMIC DNA]</scope>
    <source>
        <strain evidence="2">cv. 9930</strain>
    </source>
</reference>
<dbReference type="Gramene" id="KGN66907">
    <property type="protein sequence ID" value="KGN66907"/>
    <property type="gene ID" value="Csa_1G713160"/>
</dbReference>
<organism evidence="1 2">
    <name type="scientific">Cucumis sativus</name>
    <name type="common">Cucumber</name>
    <dbReference type="NCBI Taxonomy" id="3659"/>
    <lineage>
        <taxon>Eukaryota</taxon>
        <taxon>Viridiplantae</taxon>
        <taxon>Streptophyta</taxon>
        <taxon>Embryophyta</taxon>
        <taxon>Tracheophyta</taxon>
        <taxon>Spermatophyta</taxon>
        <taxon>Magnoliopsida</taxon>
        <taxon>eudicotyledons</taxon>
        <taxon>Gunneridae</taxon>
        <taxon>Pentapetalae</taxon>
        <taxon>rosids</taxon>
        <taxon>fabids</taxon>
        <taxon>Cucurbitales</taxon>
        <taxon>Cucurbitaceae</taxon>
        <taxon>Benincaseae</taxon>
        <taxon>Cucumis</taxon>
    </lineage>
</organism>
<reference evidence="1 2" key="3">
    <citation type="journal article" date="2010" name="BMC Genomics">
        <title>Transcriptome sequencing and comparative analysis of cucumber flowers with different sex types.</title>
        <authorList>
            <person name="Guo S."/>
            <person name="Zheng Y."/>
            <person name="Joung J.G."/>
            <person name="Liu S."/>
            <person name="Zhang Z."/>
            <person name="Crasta O.R."/>
            <person name="Sobral B.W."/>
            <person name="Xu Y."/>
            <person name="Huang S."/>
            <person name="Fei Z."/>
        </authorList>
    </citation>
    <scope>NUCLEOTIDE SEQUENCE [LARGE SCALE GENOMIC DNA]</scope>
    <source>
        <strain evidence="2">cv. 9930</strain>
    </source>
</reference>
<dbReference type="Proteomes" id="UP000029981">
    <property type="component" value="Chromosome 1"/>
</dbReference>
<gene>
    <name evidence="1" type="ORF">Csa_1G713160</name>
</gene>